<dbReference type="AlphaFoldDB" id="A0A2T3NXV2"/>
<name>A0A2T3NXV2_9GAMM</name>
<dbReference type="GO" id="GO:0051170">
    <property type="term" value="P:import into nucleus"/>
    <property type="evidence" value="ECO:0007669"/>
    <property type="project" value="TreeGrafter"/>
</dbReference>
<dbReference type="Gene3D" id="3.40.50.720">
    <property type="entry name" value="NAD(P)-binding Rossmann-like Domain"/>
    <property type="match status" value="1"/>
</dbReference>
<dbReference type="RefSeq" id="WP_036830718.1">
    <property type="nucleotide sequence ID" value="NZ_JGVO01001534.1"/>
</dbReference>
<dbReference type="InterPro" id="IPR014843">
    <property type="entry name" value="Him1/Fmp52"/>
</dbReference>
<dbReference type="OrthoDB" id="9798632at2"/>
<dbReference type="SUPFAM" id="SSF51735">
    <property type="entry name" value="NAD(P)-binding Rossmann-fold domains"/>
    <property type="match status" value="1"/>
</dbReference>
<evidence type="ECO:0000313" key="2">
    <source>
        <dbReference type="Proteomes" id="UP000241771"/>
    </source>
</evidence>
<accession>A0A2T3NXV2</accession>
<gene>
    <name evidence="1" type="ORF">C9I98_03440</name>
</gene>
<dbReference type="Pfam" id="PF08732">
    <property type="entry name" value="HIM1"/>
    <property type="match status" value="1"/>
</dbReference>
<dbReference type="PANTHER" id="PTHR14097:SF7">
    <property type="entry name" value="OXIDOREDUCTASE HTATIP2"/>
    <property type="match status" value="1"/>
</dbReference>
<dbReference type="EMBL" id="PYMA01000002">
    <property type="protein sequence ID" value="PSW21019.1"/>
    <property type="molecule type" value="Genomic_DNA"/>
</dbReference>
<dbReference type="PANTHER" id="PTHR14097">
    <property type="entry name" value="OXIDOREDUCTASE HTATIP2"/>
    <property type="match status" value="1"/>
</dbReference>
<reference evidence="1 2" key="1">
    <citation type="submission" date="2018-01" db="EMBL/GenBank/DDBJ databases">
        <title>Whole genome sequencing of Histamine producing bacteria.</title>
        <authorList>
            <person name="Butler K."/>
        </authorList>
    </citation>
    <scope>NUCLEOTIDE SEQUENCE [LARGE SCALE GENOMIC DNA]</scope>
    <source>
        <strain evidence="1 2">DSM 100436</strain>
    </source>
</reference>
<dbReference type="InterPro" id="IPR036291">
    <property type="entry name" value="NAD(P)-bd_dom_sf"/>
</dbReference>
<sequence>MQFHMSTAIIAGASGLVGDELLHLLLSHPNFSTVYSLARRELPFRSAKLKQLIHPELRITDWEESSPTPNIGFICLGTTKKQAGSKQALEAVDYQLVKDVAHTMQMIGVKHIVVISSLFASPWSPSHYLRCKGKMEKALSAMHFDHCVFVRPGPLKGERSAPRKDEQLVQGIFDTLHPLVVGPLANLDPIPAERVARRMLELSLAAESRTLAPIEIVSGKMLLDKPAVTH</sequence>
<dbReference type="GO" id="GO:0005737">
    <property type="term" value="C:cytoplasm"/>
    <property type="evidence" value="ECO:0007669"/>
    <property type="project" value="TreeGrafter"/>
</dbReference>
<organism evidence="1 2">
    <name type="scientific">Photobacterium sanctipauli</name>
    <dbReference type="NCBI Taxonomy" id="1342794"/>
    <lineage>
        <taxon>Bacteria</taxon>
        <taxon>Pseudomonadati</taxon>
        <taxon>Pseudomonadota</taxon>
        <taxon>Gammaproteobacteria</taxon>
        <taxon>Vibrionales</taxon>
        <taxon>Vibrionaceae</taxon>
        <taxon>Photobacterium</taxon>
    </lineage>
</organism>
<keyword evidence="2" id="KW-1185">Reference proteome</keyword>
<dbReference type="Proteomes" id="UP000241771">
    <property type="component" value="Unassembled WGS sequence"/>
</dbReference>
<comment type="caution">
    <text evidence="1">The sequence shown here is derived from an EMBL/GenBank/DDBJ whole genome shotgun (WGS) entry which is preliminary data.</text>
</comment>
<protein>
    <submittedName>
        <fullName evidence="1">Nucleoside-diphosphate sugar epimerase</fullName>
    </submittedName>
</protein>
<evidence type="ECO:0000313" key="1">
    <source>
        <dbReference type="EMBL" id="PSW21019.1"/>
    </source>
</evidence>
<proteinExistence type="predicted"/>